<dbReference type="RefSeq" id="XP_028029414.1">
    <property type="nucleotide sequence ID" value="XM_028173613.1"/>
</dbReference>
<dbReference type="Gene3D" id="6.10.140.1710">
    <property type="match status" value="1"/>
</dbReference>
<dbReference type="FunFam" id="2.30.42.10:FF:000107">
    <property type="entry name" value="26S proteasome non-ATPase regulatory subunit 9"/>
    <property type="match status" value="1"/>
</dbReference>
<dbReference type="PANTHER" id="PTHR12651">
    <property type="entry name" value="26S PROTEASOME NON-ATPASE REGULATORY SUBUNIT 9"/>
    <property type="match status" value="1"/>
</dbReference>
<dbReference type="AlphaFoldDB" id="A0A6J2JM33"/>
<sequence length="214" mass="24204">MVNYKIDPATREFVMKLMEEKDRIEHLIRGHYAVLASNNVGLKGSLVDALGYPRDDIDVYEVRHARHKIICLQNDHKKVMQLIERGIAKVYEDLIDSPGIDSEEINSCLNGYPVFKKDETVNDPTFATISFVDKGSPAEEAGLRAHDELVQFGSVNYKNFKDVSQIMRIVSHSINYGITVIVRRENADLTFELVPKPWAKPGLLGCQIQTKNTS</sequence>
<dbReference type="SMART" id="SM00228">
    <property type="entry name" value="PDZ"/>
    <property type="match status" value="1"/>
</dbReference>
<keyword evidence="6" id="KW-1185">Reference proteome</keyword>
<dbReference type="SUPFAM" id="SSF50156">
    <property type="entry name" value="PDZ domain-like"/>
    <property type="match status" value="1"/>
</dbReference>
<dbReference type="GO" id="GO:0070682">
    <property type="term" value="P:proteasome regulatory particle assembly"/>
    <property type="evidence" value="ECO:0007669"/>
    <property type="project" value="InterPro"/>
</dbReference>
<dbReference type="InterPro" id="IPR036034">
    <property type="entry name" value="PDZ_sf"/>
</dbReference>
<dbReference type="InterPro" id="IPR040815">
    <property type="entry name" value="Nas2_N"/>
</dbReference>
<keyword evidence="3" id="KW-0143">Chaperone</keyword>
<evidence type="ECO:0000256" key="4">
    <source>
        <dbReference type="ARBA" id="ARBA00030007"/>
    </source>
</evidence>
<accession>A0A6J2JM33</accession>
<dbReference type="GO" id="GO:0005737">
    <property type="term" value="C:cytoplasm"/>
    <property type="evidence" value="ECO:0007669"/>
    <property type="project" value="TreeGrafter"/>
</dbReference>
<dbReference type="OrthoDB" id="72325at2759"/>
<protein>
    <recommendedName>
        <fullName evidence="2">26S proteasome non-ATPase regulatory subunit 9</fullName>
    </recommendedName>
    <alternativeName>
        <fullName evidence="4">26S proteasome regulatory subunit p27</fullName>
    </alternativeName>
</protein>
<dbReference type="Proteomes" id="UP000504629">
    <property type="component" value="Unplaced"/>
</dbReference>
<dbReference type="KEGG" id="bman:114242452"/>
<dbReference type="Pfam" id="PF17820">
    <property type="entry name" value="PDZ_6"/>
    <property type="match status" value="1"/>
</dbReference>
<evidence type="ECO:0000256" key="1">
    <source>
        <dbReference type="ARBA" id="ARBA00005256"/>
    </source>
</evidence>
<gene>
    <name evidence="7" type="primary">LOC114242452</name>
</gene>
<dbReference type="PANTHER" id="PTHR12651:SF1">
    <property type="entry name" value="26S PROTEASOME NON-ATPASE REGULATORY SUBUNIT 9"/>
    <property type="match status" value="1"/>
</dbReference>
<keyword evidence="7" id="KW-0647">Proteasome</keyword>
<evidence type="ECO:0000259" key="5">
    <source>
        <dbReference type="SMART" id="SM00228"/>
    </source>
</evidence>
<proteinExistence type="inferred from homology"/>
<evidence type="ECO:0000256" key="2">
    <source>
        <dbReference type="ARBA" id="ARBA00014937"/>
    </source>
</evidence>
<dbReference type="GO" id="GO:0000502">
    <property type="term" value="C:proteasome complex"/>
    <property type="evidence" value="ECO:0007669"/>
    <property type="project" value="UniProtKB-KW"/>
</dbReference>
<dbReference type="GO" id="GO:0005634">
    <property type="term" value="C:nucleus"/>
    <property type="evidence" value="ECO:0007669"/>
    <property type="project" value="TreeGrafter"/>
</dbReference>
<feature type="domain" description="PDZ" evidence="5">
    <location>
        <begin position="110"/>
        <end position="186"/>
    </location>
</feature>
<dbReference type="Gene3D" id="2.30.42.10">
    <property type="match status" value="1"/>
</dbReference>
<dbReference type="Pfam" id="PF18265">
    <property type="entry name" value="Nas2_N"/>
    <property type="match status" value="1"/>
</dbReference>
<dbReference type="InterPro" id="IPR035269">
    <property type="entry name" value="PSMD9"/>
</dbReference>
<evidence type="ECO:0000256" key="3">
    <source>
        <dbReference type="ARBA" id="ARBA00023186"/>
    </source>
</evidence>
<name>A0A6J2JM33_BOMMA</name>
<dbReference type="InterPro" id="IPR041489">
    <property type="entry name" value="PDZ_6"/>
</dbReference>
<dbReference type="GeneID" id="114242452"/>
<evidence type="ECO:0000313" key="7">
    <source>
        <dbReference type="RefSeq" id="XP_028029414.1"/>
    </source>
</evidence>
<evidence type="ECO:0000313" key="6">
    <source>
        <dbReference type="Proteomes" id="UP000504629"/>
    </source>
</evidence>
<organism evidence="6 7">
    <name type="scientific">Bombyx mandarina</name>
    <name type="common">Wild silk moth</name>
    <name type="synonym">Wild silkworm</name>
    <dbReference type="NCBI Taxonomy" id="7092"/>
    <lineage>
        <taxon>Eukaryota</taxon>
        <taxon>Metazoa</taxon>
        <taxon>Ecdysozoa</taxon>
        <taxon>Arthropoda</taxon>
        <taxon>Hexapoda</taxon>
        <taxon>Insecta</taxon>
        <taxon>Pterygota</taxon>
        <taxon>Neoptera</taxon>
        <taxon>Endopterygota</taxon>
        <taxon>Lepidoptera</taxon>
        <taxon>Glossata</taxon>
        <taxon>Ditrysia</taxon>
        <taxon>Bombycoidea</taxon>
        <taxon>Bombycidae</taxon>
        <taxon>Bombycinae</taxon>
        <taxon>Bombyx</taxon>
    </lineage>
</organism>
<dbReference type="InterPro" id="IPR001478">
    <property type="entry name" value="PDZ"/>
</dbReference>
<comment type="similarity">
    <text evidence="1">Belongs to the proteasome subunit p27 family.</text>
</comment>
<reference evidence="7" key="1">
    <citation type="submission" date="2025-08" db="UniProtKB">
        <authorList>
            <consortium name="RefSeq"/>
        </authorList>
    </citation>
    <scope>IDENTIFICATION</scope>
    <source>
        <tissue evidence="7">Silk gland</tissue>
    </source>
</reference>